<reference evidence="3 4" key="1">
    <citation type="journal article" date="2018" name="Sci. Rep.">
        <title>Comparative analysis of the Pocillopora damicornis genome highlights role of immune system in coral evolution.</title>
        <authorList>
            <person name="Cunning R."/>
            <person name="Bay R.A."/>
            <person name="Gillette P."/>
            <person name="Baker A.C."/>
            <person name="Traylor-Knowles N."/>
        </authorList>
    </citation>
    <scope>NUCLEOTIDE SEQUENCE [LARGE SCALE GENOMIC DNA]</scope>
    <source>
        <strain evidence="3">RSMAS</strain>
        <tissue evidence="3">Whole animal</tissue>
    </source>
</reference>
<feature type="region of interest" description="Disordered" evidence="1">
    <location>
        <begin position="59"/>
        <end position="89"/>
    </location>
</feature>
<evidence type="ECO:0000256" key="2">
    <source>
        <dbReference type="SAM" id="SignalP"/>
    </source>
</evidence>
<protein>
    <submittedName>
        <fullName evidence="3">Uncharacterized protein</fullName>
    </submittedName>
</protein>
<evidence type="ECO:0000313" key="4">
    <source>
        <dbReference type="Proteomes" id="UP000275408"/>
    </source>
</evidence>
<keyword evidence="4" id="KW-1185">Reference proteome</keyword>
<evidence type="ECO:0000256" key="1">
    <source>
        <dbReference type="SAM" id="MobiDB-lite"/>
    </source>
</evidence>
<feature type="signal peptide" evidence="2">
    <location>
        <begin position="1"/>
        <end position="20"/>
    </location>
</feature>
<dbReference type="Proteomes" id="UP000275408">
    <property type="component" value="Unassembled WGS sequence"/>
</dbReference>
<comment type="caution">
    <text evidence="3">The sequence shown here is derived from an EMBL/GenBank/DDBJ whole genome shotgun (WGS) entry which is preliminary data.</text>
</comment>
<name>A0A3M6T4E9_POCDA</name>
<gene>
    <name evidence="3" type="ORF">pdam_00003804</name>
</gene>
<feature type="chain" id="PRO_5018081061" evidence="2">
    <location>
        <begin position="21"/>
        <end position="89"/>
    </location>
</feature>
<dbReference type="EMBL" id="RCHS01004356">
    <property type="protein sequence ID" value="RMX35528.1"/>
    <property type="molecule type" value="Genomic_DNA"/>
</dbReference>
<feature type="compositionally biased region" description="Basic and acidic residues" evidence="1">
    <location>
        <begin position="64"/>
        <end position="78"/>
    </location>
</feature>
<organism evidence="3 4">
    <name type="scientific">Pocillopora damicornis</name>
    <name type="common">Cauliflower coral</name>
    <name type="synonym">Millepora damicornis</name>
    <dbReference type="NCBI Taxonomy" id="46731"/>
    <lineage>
        <taxon>Eukaryota</taxon>
        <taxon>Metazoa</taxon>
        <taxon>Cnidaria</taxon>
        <taxon>Anthozoa</taxon>
        <taxon>Hexacorallia</taxon>
        <taxon>Scleractinia</taxon>
        <taxon>Astrocoeniina</taxon>
        <taxon>Pocilloporidae</taxon>
        <taxon>Pocillopora</taxon>
    </lineage>
</organism>
<proteinExistence type="predicted"/>
<evidence type="ECO:0000313" key="3">
    <source>
        <dbReference type="EMBL" id="RMX35528.1"/>
    </source>
</evidence>
<dbReference type="AlphaFoldDB" id="A0A3M6T4E9"/>
<accession>A0A3M6T4E9</accession>
<keyword evidence="2" id="KW-0732">Signal</keyword>
<sequence>MGAKFLSFVFFLLFLSPAMAYLGSYRFGKRNLVEKANAQDDFKQFCQLAEKLCHQKTESISVEGSHHLPTIEKKRTNDKNLLGPAVERR</sequence>